<protein>
    <submittedName>
        <fullName evidence="1">Uncharacterized protein</fullName>
    </submittedName>
</protein>
<dbReference type="AlphaFoldDB" id="X1U1J2"/>
<gene>
    <name evidence="1" type="ORF">S12H4_35272</name>
</gene>
<sequence>MLNLQVGDLNGLFSQSMDQLMNNPHTWDAQQTPRLLSYNNLLFANSTSFDFDLSNTGFTKTRWSRYCHQYLDKDQLHIWLDNLKNISKALSHLLLDHRSGYWALQSCLFSQLDQLWLEP</sequence>
<name>X1U1J2_9ZZZZ</name>
<dbReference type="EMBL" id="BARW01020935">
    <property type="protein sequence ID" value="GAI97461.1"/>
    <property type="molecule type" value="Genomic_DNA"/>
</dbReference>
<organism evidence="1">
    <name type="scientific">marine sediment metagenome</name>
    <dbReference type="NCBI Taxonomy" id="412755"/>
    <lineage>
        <taxon>unclassified sequences</taxon>
        <taxon>metagenomes</taxon>
        <taxon>ecological metagenomes</taxon>
    </lineage>
</organism>
<evidence type="ECO:0000313" key="1">
    <source>
        <dbReference type="EMBL" id="GAI97461.1"/>
    </source>
</evidence>
<comment type="caution">
    <text evidence="1">The sequence shown here is derived from an EMBL/GenBank/DDBJ whole genome shotgun (WGS) entry which is preliminary data.</text>
</comment>
<feature type="non-terminal residue" evidence="1">
    <location>
        <position position="119"/>
    </location>
</feature>
<accession>X1U1J2</accession>
<reference evidence="1" key="1">
    <citation type="journal article" date="2014" name="Front. Microbiol.">
        <title>High frequency of phylogenetically diverse reductive dehalogenase-homologous genes in deep subseafloor sedimentary metagenomes.</title>
        <authorList>
            <person name="Kawai M."/>
            <person name="Futagami T."/>
            <person name="Toyoda A."/>
            <person name="Takaki Y."/>
            <person name="Nishi S."/>
            <person name="Hori S."/>
            <person name="Arai W."/>
            <person name="Tsubouchi T."/>
            <person name="Morono Y."/>
            <person name="Uchiyama I."/>
            <person name="Ito T."/>
            <person name="Fujiyama A."/>
            <person name="Inagaki F."/>
            <person name="Takami H."/>
        </authorList>
    </citation>
    <scope>NUCLEOTIDE SEQUENCE</scope>
    <source>
        <strain evidence="1">Expedition CK06-06</strain>
    </source>
</reference>
<proteinExistence type="predicted"/>